<evidence type="ECO:0000256" key="9">
    <source>
        <dbReference type="ARBA" id="ARBA00023136"/>
    </source>
</evidence>
<comment type="subcellular location">
    <subcellularLocation>
        <location evidence="1 10">Endoplasmic reticulum membrane</location>
        <topology evidence="1 10">Multi-pass membrane protein</topology>
    </subcellularLocation>
</comment>
<dbReference type="GO" id="GO:0005789">
    <property type="term" value="C:endoplasmic reticulum membrane"/>
    <property type="evidence" value="ECO:0007669"/>
    <property type="project" value="UniProtKB-SubCell"/>
</dbReference>
<sequence>MAFFLFSYQVHEKSILFPLMALSLITNEYPEFMLYFTGIACFSLAPLLAKDGLLLAYGSLLTQTCLLIHKTHLEGIAERRWNRFYLLRIMMFLSLISACLLHLAETFISPPAKYPELFVLLNYAFSFGHFVLFYIYGHVVQWRYTGEASHADYTDNQYKIKMKAT</sequence>
<name>A0A7M7K000_VARDE</name>
<evidence type="ECO:0000256" key="8">
    <source>
        <dbReference type="ARBA" id="ARBA00022989"/>
    </source>
</evidence>
<keyword evidence="4 10" id="KW-0328">Glycosyltransferase</keyword>
<keyword evidence="7 10" id="KW-0256">Endoplasmic reticulum</keyword>
<keyword evidence="12" id="KW-1185">Reference proteome</keyword>
<evidence type="ECO:0000256" key="6">
    <source>
        <dbReference type="ARBA" id="ARBA00022692"/>
    </source>
</evidence>
<evidence type="ECO:0000256" key="4">
    <source>
        <dbReference type="ARBA" id="ARBA00022676"/>
    </source>
</evidence>
<proteinExistence type="inferred from homology"/>
<feature type="transmembrane region" description="Helical" evidence="10">
    <location>
        <begin position="116"/>
        <end position="136"/>
    </location>
</feature>
<evidence type="ECO:0000256" key="1">
    <source>
        <dbReference type="ARBA" id="ARBA00004477"/>
    </source>
</evidence>
<evidence type="ECO:0000256" key="2">
    <source>
        <dbReference type="ARBA" id="ARBA00004922"/>
    </source>
</evidence>
<feature type="transmembrane region" description="Helical" evidence="10">
    <location>
        <begin position="85"/>
        <end position="104"/>
    </location>
</feature>
<dbReference type="Pfam" id="PF03155">
    <property type="entry name" value="Alg6_Alg8"/>
    <property type="match status" value="1"/>
</dbReference>
<organism evidence="11 12">
    <name type="scientific">Varroa destructor</name>
    <name type="common">Honeybee mite</name>
    <dbReference type="NCBI Taxonomy" id="109461"/>
    <lineage>
        <taxon>Eukaryota</taxon>
        <taxon>Metazoa</taxon>
        <taxon>Ecdysozoa</taxon>
        <taxon>Arthropoda</taxon>
        <taxon>Chelicerata</taxon>
        <taxon>Arachnida</taxon>
        <taxon>Acari</taxon>
        <taxon>Parasitiformes</taxon>
        <taxon>Mesostigmata</taxon>
        <taxon>Gamasina</taxon>
        <taxon>Dermanyssoidea</taxon>
        <taxon>Varroidae</taxon>
        <taxon>Varroa</taxon>
    </lineage>
</organism>
<dbReference type="KEGG" id="vde:111249197"/>
<evidence type="ECO:0000313" key="11">
    <source>
        <dbReference type="EnsemblMetazoa" id="XP_022658489"/>
    </source>
</evidence>
<dbReference type="InParanoid" id="A0A7M7K000"/>
<dbReference type="GO" id="GO:0042281">
    <property type="term" value="F:dolichyl pyrophosphate Man9GlcNAc2 alpha-1,3-glucosyltransferase activity"/>
    <property type="evidence" value="ECO:0007669"/>
    <property type="project" value="TreeGrafter"/>
</dbReference>
<keyword evidence="6 10" id="KW-0812">Transmembrane</keyword>
<dbReference type="RefSeq" id="XP_022658489.1">
    <property type="nucleotide sequence ID" value="XM_022802754.1"/>
</dbReference>
<keyword evidence="9 10" id="KW-0472">Membrane</keyword>
<protein>
    <recommendedName>
        <fullName evidence="10">Alpha-1,3-glucosyltransferase</fullName>
        <ecNumber evidence="10">2.4.1.-</ecNumber>
    </recommendedName>
</protein>
<evidence type="ECO:0000256" key="7">
    <source>
        <dbReference type="ARBA" id="ARBA00022824"/>
    </source>
</evidence>
<evidence type="ECO:0000256" key="10">
    <source>
        <dbReference type="RuleBase" id="RU363110"/>
    </source>
</evidence>
<keyword evidence="8 10" id="KW-1133">Transmembrane helix</keyword>
<dbReference type="AlphaFoldDB" id="A0A7M7K000"/>
<dbReference type="UniPathway" id="UPA00378"/>
<dbReference type="Proteomes" id="UP000594260">
    <property type="component" value="Unplaced"/>
</dbReference>
<evidence type="ECO:0000256" key="3">
    <source>
        <dbReference type="ARBA" id="ARBA00008715"/>
    </source>
</evidence>
<accession>A0A7M7K000</accession>
<dbReference type="PANTHER" id="PTHR12413:SF1">
    <property type="entry name" value="DOLICHYL PYROPHOSPHATE MAN9GLCNAC2 ALPHA-1,3-GLUCOSYLTRANSFERASE"/>
    <property type="match status" value="1"/>
</dbReference>
<reference evidence="11" key="1">
    <citation type="submission" date="2021-01" db="UniProtKB">
        <authorList>
            <consortium name="EnsemblMetazoa"/>
        </authorList>
    </citation>
    <scope>IDENTIFICATION</scope>
</reference>
<evidence type="ECO:0000313" key="12">
    <source>
        <dbReference type="Proteomes" id="UP000594260"/>
    </source>
</evidence>
<dbReference type="PANTHER" id="PTHR12413">
    <property type="entry name" value="DOLICHYL GLYCOSYLTRANSFERASE"/>
    <property type="match status" value="1"/>
</dbReference>
<comment type="pathway">
    <text evidence="2 10">Protein modification; protein glycosylation.</text>
</comment>
<keyword evidence="5 10" id="KW-0808">Transferase</keyword>
<dbReference type="InterPro" id="IPR004856">
    <property type="entry name" value="Glyco_trans_ALG6/ALG8"/>
</dbReference>
<comment type="similarity">
    <text evidence="3 10">Belongs to the ALG6/ALG8 glucosyltransferase family.</text>
</comment>
<dbReference type="EC" id="2.4.1.-" evidence="10"/>
<comment type="caution">
    <text evidence="10">Lacks conserved residue(s) required for the propagation of feature annotation.</text>
</comment>
<feature type="transmembrane region" description="Helical" evidence="10">
    <location>
        <begin position="32"/>
        <end position="49"/>
    </location>
</feature>
<dbReference type="EnsemblMetazoa" id="XM_022802754">
    <property type="protein sequence ID" value="XP_022658489"/>
    <property type="gene ID" value="LOC111249197"/>
</dbReference>
<evidence type="ECO:0000256" key="5">
    <source>
        <dbReference type="ARBA" id="ARBA00022679"/>
    </source>
</evidence>
<dbReference type="GeneID" id="111249197"/>
<dbReference type="OrthoDB" id="4983at2759"/>